<keyword evidence="1" id="KW-0472">Membrane</keyword>
<evidence type="ECO:0000256" key="1">
    <source>
        <dbReference type="SAM" id="Phobius"/>
    </source>
</evidence>
<dbReference type="GeneID" id="19988876"/>
<accession>V9DL03</accession>
<feature type="non-terminal residue" evidence="2">
    <location>
        <position position="1"/>
    </location>
</feature>
<proteinExistence type="predicted"/>
<sequence length="178" mass="20071">KRRVVEALSPEEGVADSEEISFPGHVHQLLSIPWFERVWVVQEVAGNENVSVRHGKSMLAWEIIALCCASFVVIYPSLAPADRQRLGLEDFGFAPSLRLARFWSMVSSRRLPISALLLASSSLRATVPRDKIYAIYRLAADLPDMSFKPDYIRPLQDTYMDFTHGIIAATRRLDIISI</sequence>
<dbReference type="AlphaFoldDB" id="V9DL03"/>
<keyword evidence="1" id="KW-1133">Transmembrane helix</keyword>
<organism evidence="2 3">
    <name type="scientific">Cladophialophora carrionii CBS 160.54</name>
    <dbReference type="NCBI Taxonomy" id="1279043"/>
    <lineage>
        <taxon>Eukaryota</taxon>
        <taxon>Fungi</taxon>
        <taxon>Dikarya</taxon>
        <taxon>Ascomycota</taxon>
        <taxon>Pezizomycotina</taxon>
        <taxon>Eurotiomycetes</taxon>
        <taxon>Chaetothyriomycetidae</taxon>
        <taxon>Chaetothyriales</taxon>
        <taxon>Herpotrichiellaceae</taxon>
        <taxon>Cladophialophora</taxon>
    </lineage>
</organism>
<reference evidence="2 3" key="1">
    <citation type="submission" date="2013-03" db="EMBL/GenBank/DDBJ databases">
        <title>The Genome Sequence of Cladophialophora carrionii CBS 160.54.</title>
        <authorList>
            <consortium name="The Broad Institute Genomics Platform"/>
            <person name="Cuomo C."/>
            <person name="de Hoog S."/>
            <person name="Gorbushina A."/>
            <person name="Walker B."/>
            <person name="Young S.K."/>
            <person name="Zeng Q."/>
            <person name="Gargeya S."/>
            <person name="Fitzgerald M."/>
            <person name="Haas B."/>
            <person name="Abouelleil A."/>
            <person name="Allen A.W."/>
            <person name="Alvarado L."/>
            <person name="Arachchi H.M."/>
            <person name="Berlin A.M."/>
            <person name="Chapman S.B."/>
            <person name="Gainer-Dewar J."/>
            <person name="Goldberg J."/>
            <person name="Griggs A."/>
            <person name="Gujja S."/>
            <person name="Hansen M."/>
            <person name="Howarth C."/>
            <person name="Imamovic A."/>
            <person name="Ireland A."/>
            <person name="Larimer J."/>
            <person name="McCowan C."/>
            <person name="Murphy C."/>
            <person name="Pearson M."/>
            <person name="Poon T.W."/>
            <person name="Priest M."/>
            <person name="Roberts A."/>
            <person name="Saif S."/>
            <person name="Shea T."/>
            <person name="Sisk P."/>
            <person name="Sykes S."/>
            <person name="Wortman J."/>
            <person name="Nusbaum C."/>
            <person name="Birren B."/>
        </authorList>
    </citation>
    <scope>NUCLEOTIDE SEQUENCE [LARGE SCALE GENOMIC DNA]</scope>
    <source>
        <strain evidence="2 3">CBS 160.54</strain>
    </source>
</reference>
<dbReference type="PANTHER" id="PTHR24148:SF64">
    <property type="entry name" value="HETEROKARYON INCOMPATIBILITY DOMAIN-CONTAINING PROTEIN"/>
    <property type="match status" value="1"/>
</dbReference>
<dbReference type="InterPro" id="IPR052895">
    <property type="entry name" value="HetReg/Transcr_Mod"/>
</dbReference>
<feature type="non-terminal residue" evidence="2">
    <location>
        <position position="178"/>
    </location>
</feature>
<protein>
    <recommendedName>
        <fullName evidence="4">Heterokaryon incompatibility domain-containing protein</fullName>
    </recommendedName>
</protein>
<evidence type="ECO:0000313" key="3">
    <source>
        <dbReference type="Proteomes" id="UP000030678"/>
    </source>
</evidence>
<name>V9DL03_9EURO</name>
<gene>
    <name evidence="2" type="ORF">G647_10383</name>
</gene>
<evidence type="ECO:0000313" key="2">
    <source>
        <dbReference type="EMBL" id="ETI26622.1"/>
    </source>
</evidence>
<dbReference type="RefSeq" id="XP_008724596.1">
    <property type="nucleotide sequence ID" value="XM_008726374.1"/>
</dbReference>
<evidence type="ECO:0008006" key="4">
    <source>
        <dbReference type="Google" id="ProtNLM"/>
    </source>
</evidence>
<dbReference type="VEuPathDB" id="FungiDB:G647_10383"/>
<dbReference type="PANTHER" id="PTHR24148">
    <property type="entry name" value="ANKYRIN REPEAT DOMAIN-CONTAINING PROTEIN 39 HOMOLOG-RELATED"/>
    <property type="match status" value="1"/>
</dbReference>
<dbReference type="Proteomes" id="UP000030678">
    <property type="component" value="Unassembled WGS sequence"/>
</dbReference>
<dbReference type="HOGENOM" id="CLU_1514064_0_0_1"/>
<feature type="transmembrane region" description="Helical" evidence="1">
    <location>
        <begin position="58"/>
        <end position="78"/>
    </location>
</feature>
<keyword evidence="1" id="KW-0812">Transmembrane</keyword>
<dbReference type="EMBL" id="KB822702">
    <property type="protein sequence ID" value="ETI26622.1"/>
    <property type="molecule type" value="Genomic_DNA"/>
</dbReference>